<dbReference type="AlphaFoldDB" id="A0A182FKA0"/>
<evidence type="ECO:0000313" key="2">
    <source>
        <dbReference type="Proteomes" id="UP000069272"/>
    </source>
</evidence>
<sequence>MGTKFALTTILAMAVVVLVLATGLQGASVPEQRSHLDLAELDSSEERTGTIDRVKDFFGDLSTKVKEGVQDSVVKVKAGVKQGASKAKEYASNVRDYLRDTFSSSSKEADTAVYLASVMTQQQTKLPNAQRSPDYRRYLRTRQPSLVGGKHVEEVLEVFRTEAHPPVYHLNYTDVNHFLALERLHEQQRRRTTTTTIKTITTTTTVAPDIGTAASTYRIPTYENHNPDYRFLYRPLITATQIGRTNITIKEADGAVALPLVALKKSTRDMYSRYSVIRLIMVVVLLLLVIVPSGVAVRVIFRQQGSTVGVGASTANILRSPNLVGSSCGIGQVSDTRGICRNTISF</sequence>
<dbReference type="Proteomes" id="UP000069272">
    <property type="component" value="Chromosome X"/>
</dbReference>
<protein>
    <submittedName>
        <fullName evidence="1">Uncharacterized protein</fullName>
    </submittedName>
</protein>
<organism evidence="1 2">
    <name type="scientific">Anopheles albimanus</name>
    <name type="common">New world malaria mosquito</name>
    <dbReference type="NCBI Taxonomy" id="7167"/>
    <lineage>
        <taxon>Eukaryota</taxon>
        <taxon>Metazoa</taxon>
        <taxon>Ecdysozoa</taxon>
        <taxon>Arthropoda</taxon>
        <taxon>Hexapoda</taxon>
        <taxon>Insecta</taxon>
        <taxon>Pterygota</taxon>
        <taxon>Neoptera</taxon>
        <taxon>Endopterygota</taxon>
        <taxon>Diptera</taxon>
        <taxon>Nematocera</taxon>
        <taxon>Culicoidea</taxon>
        <taxon>Culicidae</taxon>
        <taxon>Anophelinae</taxon>
        <taxon>Anopheles</taxon>
    </lineage>
</organism>
<dbReference type="Gene3D" id="1.10.287.700">
    <property type="entry name" value="Helix hairpin bin"/>
    <property type="match status" value="1"/>
</dbReference>
<dbReference type="VEuPathDB" id="VectorBase:AALB006946"/>
<proteinExistence type="predicted"/>
<accession>A0A182FKA0</accession>
<evidence type="ECO:0000313" key="1">
    <source>
        <dbReference type="EnsemblMetazoa" id="AALB006946-PA"/>
    </source>
</evidence>
<name>A0A182FKA0_ANOAL</name>
<reference evidence="1" key="2">
    <citation type="submission" date="2022-08" db="UniProtKB">
        <authorList>
            <consortium name="EnsemblMetazoa"/>
        </authorList>
    </citation>
    <scope>IDENTIFICATION</scope>
    <source>
        <strain evidence="1">STECLA/ALBI9_A</strain>
    </source>
</reference>
<dbReference type="VEuPathDB" id="VectorBase:AALB20_034898"/>
<keyword evidence="2" id="KW-1185">Reference proteome</keyword>
<reference evidence="1 2" key="1">
    <citation type="journal article" date="2017" name="G3 (Bethesda)">
        <title>The Physical Genome Mapping of Anopheles albimanus Corrected Scaffold Misassemblies and Identified Interarm Rearrangements in Genus Anopheles.</title>
        <authorList>
            <person name="Artemov G.N."/>
            <person name="Peery A.N."/>
            <person name="Jiang X."/>
            <person name="Tu Z."/>
            <person name="Stegniy V.N."/>
            <person name="Sharakhova M.V."/>
            <person name="Sharakhov I.V."/>
        </authorList>
    </citation>
    <scope>NUCLEOTIDE SEQUENCE [LARGE SCALE GENOMIC DNA]</scope>
    <source>
        <strain evidence="1 2">ALBI9_A</strain>
    </source>
</reference>
<dbReference type="EnsemblMetazoa" id="AALB006946-RA">
    <property type="protein sequence ID" value="AALB006946-PA"/>
    <property type="gene ID" value="AALB006946"/>
</dbReference>